<dbReference type="RefSeq" id="WP_058517641.1">
    <property type="nucleotide sequence ID" value="NZ_CAAAIE010000007.1"/>
</dbReference>
<dbReference type="PATRIC" id="fig|45071.6.peg.1925"/>
<dbReference type="Proteomes" id="UP000095229">
    <property type="component" value="Unassembled WGS sequence"/>
</dbReference>
<dbReference type="OrthoDB" id="10002241at2"/>
<dbReference type="EMBL" id="LSOG01000016">
    <property type="protein sequence ID" value="OEH48468.1"/>
    <property type="molecule type" value="Genomic_DNA"/>
</dbReference>
<sequence length="243" mass="28239">MYDKTAYERACQKYETRLQSWEHRKSMWDKYHSEPYSIPKPKAPQRNDYIIENGEEPQKNNLMTFKLKELEERIIREEPHKLNPLGSKKSPNSVITIYDLAIALNSYAGKIKPETDAVRQIMIQELREHLVDFLNTTKKDYDPQNETHAAALDKFELACTKVMDDHYKDLAVEPTFWNAIKDLYNDFCKLVGLSPKGCFVDSTLDSTEILKSRGIRTRFFDIKSQGIAIKADNDMENPLTPTL</sequence>
<evidence type="ECO:0000313" key="2">
    <source>
        <dbReference type="Proteomes" id="UP000095229"/>
    </source>
</evidence>
<gene>
    <name evidence="1" type="ORF">lpari_00543</name>
</gene>
<dbReference type="AlphaFoldDB" id="A0A1E5JWJ3"/>
<protein>
    <submittedName>
        <fullName evidence="1">Uncharacterized protein</fullName>
    </submittedName>
</protein>
<proteinExistence type="predicted"/>
<accession>A0A1E5JWJ3</accession>
<organism evidence="1 2">
    <name type="scientific">Legionella parisiensis</name>
    <dbReference type="NCBI Taxonomy" id="45071"/>
    <lineage>
        <taxon>Bacteria</taxon>
        <taxon>Pseudomonadati</taxon>
        <taxon>Pseudomonadota</taxon>
        <taxon>Gammaproteobacteria</taxon>
        <taxon>Legionellales</taxon>
        <taxon>Legionellaceae</taxon>
        <taxon>Legionella</taxon>
    </lineage>
</organism>
<evidence type="ECO:0000313" key="1">
    <source>
        <dbReference type="EMBL" id="OEH48468.1"/>
    </source>
</evidence>
<reference evidence="1 2" key="1">
    <citation type="submission" date="2016-02" db="EMBL/GenBank/DDBJ databases">
        <title>Secondary metabolites in Legionella.</title>
        <authorList>
            <person name="Tobias N.J."/>
            <person name="Bode H.B."/>
        </authorList>
    </citation>
    <scope>NUCLEOTIDE SEQUENCE [LARGE SCALE GENOMIC DNA]</scope>
    <source>
        <strain evidence="1 2">DSM 19216</strain>
    </source>
</reference>
<name>A0A1E5JWJ3_9GAMM</name>
<keyword evidence="2" id="KW-1185">Reference proteome</keyword>
<comment type="caution">
    <text evidence="1">The sequence shown here is derived from an EMBL/GenBank/DDBJ whole genome shotgun (WGS) entry which is preliminary data.</text>
</comment>